<dbReference type="RefSeq" id="WP_078500360.1">
    <property type="nucleotide sequence ID" value="NZ_MSZX01000007.1"/>
</dbReference>
<keyword evidence="3" id="KW-1185">Reference proteome</keyword>
<dbReference type="AlphaFoldDB" id="A0A1T2X8Y9"/>
<dbReference type="STRING" id="1324314.BVG16_18310"/>
<feature type="compositionally biased region" description="Polar residues" evidence="1">
    <location>
        <begin position="95"/>
        <end position="108"/>
    </location>
</feature>
<organism evidence="2 3">
    <name type="scientific">Paenibacillus selenitireducens</name>
    <dbReference type="NCBI Taxonomy" id="1324314"/>
    <lineage>
        <taxon>Bacteria</taxon>
        <taxon>Bacillati</taxon>
        <taxon>Bacillota</taxon>
        <taxon>Bacilli</taxon>
        <taxon>Bacillales</taxon>
        <taxon>Paenibacillaceae</taxon>
        <taxon>Paenibacillus</taxon>
    </lineage>
</organism>
<proteinExistence type="predicted"/>
<accession>A0A1T2X8Y9</accession>
<evidence type="ECO:0000256" key="1">
    <source>
        <dbReference type="SAM" id="MobiDB-lite"/>
    </source>
</evidence>
<dbReference type="EMBL" id="MSZX01000007">
    <property type="protein sequence ID" value="OPA76166.1"/>
    <property type="molecule type" value="Genomic_DNA"/>
</dbReference>
<protein>
    <submittedName>
        <fullName evidence="2">Uncharacterized protein</fullName>
    </submittedName>
</protein>
<dbReference type="Proteomes" id="UP000190188">
    <property type="component" value="Unassembled WGS sequence"/>
</dbReference>
<comment type="caution">
    <text evidence="2">The sequence shown here is derived from an EMBL/GenBank/DDBJ whole genome shotgun (WGS) entry which is preliminary data.</text>
</comment>
<feature type="region of interest" description="Disordered" evidence="1">
    <location>
        <begin position="95"/>
        <end position="114"/>
    </location>
</feature>
<reference evidence="2 3" key="1">
    <citation type="submission" date="2017-01" db="EMBL/GenBank/DDBJ databases">
        <title>Genome analysis of Paenibacillus selenitrireducens ES3-24.</title>
        <authorList>
            <person name="Xu D."/>
            <person name="Yao R."/>
            <person name="Zheng S."/>
        </authorList>
    </citation>
    <scope>NUCLEOTIDE SEQUENCE [LARGE SCALE GENOMIC DNA]</scope>
    <source>
        <strain evidence="2 3">ES3-24</strain>
    </source>
</reference>
<sequence length="114" mass="13071">MDRESARVVELDVRPQLRNKLEPFQLIMDQVESLGEDDVFVLHATLRPTPLIGMLKLKGLVGISERVDDNHWMTTFVNKKNEQWIKELTSLIDASDTTDSNATSQNQECRGHHK</sequence>
<dbReference type="OrthoDB" id="30295at2"/>
<evidence type="ECO:0000313" key="2">
    <source>
        <dbReference type="EMBL" id="OPA76166.1"/>
    </source>
</evidence>
<evidence type="ECO:0000313" key="3">
    <source>
        <dbReference type="Proteomes" id="UP000190188"/>
    </source>
</evidence>
<name>A0A1T2X8Y9_9BACL</name>
<gene>
    <name evidence="2" type="ORF">BVG16_18310</name>
</gene>